<feature type="transmembrane region" description="Helical" evidence="1">
    <location>
        <begin position="553"/>
        <end position="568"/>
    </location>
</feature>
<evidence type="ECO:0000313" key="2">
    <source>
        <dbReference type="EMBL" id="TDQ36915.1"/>
    </source>
</evidence>
<evidence type="ECO:0000256" key="1">
    <source>
        <dbReference type="SAM" id="Phobius"/>
    </source>
</evidence>
<feature type="transmembrane region" description="Helical" evidence="1">
    <location>
        <begin position="500"/>
        <end position="521"/>
    </location>
</feature>
<dbReference type="Pfam" id="PF18949">
    <property type="entry name" value="DUF5693"/>
    <property type="match status" value="1"/>
</dbReference>
<keyword evidence="1" id="KW-1133">Transmembrane helix</keyword>
<feature type="transmembrane region" description="Helical" evidence="1">
    <location>
        <begin position="357"/>
        <end position="375"/>
    </location>
</feature>
<proteinExistence type="predicted"/>
<dbReference type="EMBL" id="SNYJ01000015">
    <property type="protein sequence ID" value="TDQ36915.1"/>
    <property type="molecule type" value="Genomic_DNA"/>
</dbReference>
<comment type="caution">
    <text evidence="2">The sequence shown here is derived from an EMBL/GenBank/DDBJ whole genome shotgun (WGS) entry which is preliminary data.</text>
</comment>
<feature type="transmembrane region" description="Helical" evidence="1">
    <location>
        <begin position="470"/>
        <end position="488"/>
    </location>
</feature>
<feature type="transmembrane region" description="Helical" evidence="1">
    <location>
        <begin position="382"/>
        <end position="400"/>
    </location>
</feature>
<sequence>MKKLLLIVFVLGVLATAPFIYERFSVEQANDTYEVVVPELHLQGFENWGLEEQQVMDHLKNAGVHAFAVEPETIDSLANSLALVYYDKHAFVQEHPDAALEFQNATGFFIAPTEGNDGLFEQTIAAFGPNIQQTTYTNEDGQPLYFIEGGQWQTEKPITYNMERIDQLKSEGFGIVLRISNAVDEYNNDLIDQMAQIRETYGADQVLFTGEKVLGMPKQQPVYNGDDSQKEDELERYTDFFKEQGFSVLQIEFYDQEGFQTYGYELGNRVLRLHSLDLYDNRPPESYIERAARGVKERNMRVLFVNMFDAGKLEAGSLTPEGMLQNSANTIRGIHQAIPDQFEHGKAQPFAEISQPIWAKLATVLAIAALTGLLLLELNKTLAYIGIAGIVLGGAAWAVLDIGLIAKALALFVGMIVPVAAVGQALNVKDKKDLILRYVIAAGLALAGSWIIVVLLYGNEFLVKIDEFRGVKILYVAPIVLIALYLLFKNRSWFGYFKEPVRYYQVVILVVIAAALSYYLMRSGNSASVSGIELQIRAALESLLYVRPRTKEFLIGYPIFIFAMYLVMKGHRLANVLYIGAVIGFMSLVNTFTHLHIPLGLSFLRVVYGLVFGLLIGLALIYVWKLAVKGYKRFLLPRWNR</sequence>
<dbReference type="InterPro" id="IPR043748">
    <property type="entry name" value="DUF5693"/>
</dbReference>
<feature type="transmembrane region" description="Helical" evidence="1">
    <location>
        <begin position="575"/>
        <end position="597"/>
    </location>
</feature>
<keyword evidence="1" id="KW-0472">Membrane</keyword>
<feature type="transmembrane region" description="Helical" evidence="1">
    <location>
        <begin position="406"/>
        <end position="426"/>
    </location>
</feature>
<dbReference type="Proteomes" id="UP000295632">
    <property type="component" value="Unassembled WGS sequence"/>
</dbReference>
<dbReference type="RefSeq" id="WP_133581423.1">
    <property type="nucleotide sequence ID" value="NZ_SNYJ01000015.1"/>
</dbReference>
<gene>
    <name evidence="2" type="ORF">EV213_1158</name>
</gene>
<accession>A0A4R6TYC0</accession>
<keyword evidence="1" id="KW-0812">Transmembrane</keyword>
<organism evidence="2 3">
    <name type="scientific">Aureibacillus halotolerans</name>
    <dbReference type="NCBI Taxonomy" id="1508390"/>
    <lineage>
        <taxon>Bacteria</taxon>
        <taxon>Bacillati</taxon>
        <taxon>Bacillota</taxon>
        <taxon>Bacilli</taxon>
        <taxon>Bacillales</taxon>
        <taxon>Bacillaceae</taxon>
        <taxon>Aureibacillus</taxon>
    </lineage>
</organism>
<keyword evidence="3" id="KW-1185">Reference proteome</keyword>
<protein>
    <submittedName>
        <fullName evidence="2">Uncharacterized protein</fullName>
    </submittedName>
</protein>
<evidence type="ECO:0000313" key="3">
    <source>
        <dbReference type="Proteomes" id="UP000295632"/>
    </source>
</evidence>
<dbReference type="AlphaFoldDB" id="A0A4R6TYC0"/>
<dbReference type="OrthoDB" id="3805529at2"/>
<name>A0A4R6TYC0_9BACI</name>
<feature type="transmembrane region" description="Helical" evidence="1">
    <location>
        <begin position="603"/>
        <end position="624"/>
    </location>
</feature>
<feature type="transmembrane region" description="Helical" evidence="1">
    <location>
        <begin position="438"/>
        <end position="458"/>
    </location>
</feature>
<reference evidence="2 3" key="1">
    <citation type="submission" date="2019-03" db="EMBL/GenBank/DDBJ databases">
        <title>Genomic Encyclopedia of Type Strains, Phase IV (KMG-IV): sequencing the most valuable type-strain genomes for metagenomic binning, comparative biology and taxonomic classification.</title>
        <authorList>
            <person name="Goeker M."/>
        </authorList>
    </citation>
    <scope>NUCLEOTIDE SEQUENCE [LARGE SCALE GENOMIC DNA]</scope>
    <source>
        <strain evidence="2 3">DSM 28697</strain>
    </source>
</reference>